<dbReference type="InterPro" id="IPR002123">
    <property type="entry name" value="Plipid/glycerol_acylTrfase"/>
</dbReference>
<dbReference type="OrthoDB" id="9803968at2"/>
<keyword evidence="5 7" id="KW-1133">Transmembrane helix</keyword>
<name>A0A562LEP0_9GAMM</name>
<dbReference type="GO" id="GO:0022857">
    <property type="term" value="F:transmembrane transporter activity"/>
    <property type="evidence" value="ECO:0007669"/>
    <property type="project" value="InterPro"/>
</dbReference>
<keyword evidence="6 7" id="KW-0472">Membrane</keyword>
<feature type="transmembrane region" description="Helical" evidence="7">
    <location>
        <begin position="342"/>
        <end position="364"/>
    </location>
</feature>
<dbReference type="RefSeq" id="WP_144897875.1">
    <property type="nucleotide sequence ID" value="NZ_VLKN01000001.1"/>
</dbReference>
<dbReference type="EMBL" id="VLKN01000001">
    <property type="protein sequence ID" value="TWI06074.1"/>
    <property type="molecule type" value="Genomic_DNA"/>
</dbReference>
<dbReference type="AlphaFoldDB" id="A0A562LEP0"/>
<comment type="caution">
    <text evidence="9">The sequence shown here is derived from an EMBL/GenBank/DDBJ whole genome shotgun (WGS) entry which is preliminary data.</text>
</comment>
<evidence type="ECO:0000256" key="6">
    <source>
        <dbReference type="ARBA" id="ARBA00023136"/>
    </source>
</evidence>
<dbReference type="SUPFAM" id="SSF69593">
    <property type="entry name" value="Glycerol-3-phosphate (1)-acyltransferase"/>
    <property type="match status" value="1"/>
</dbReference>
<evidence type="ECO:0000256" key="1">
    <source>
        <dbReference type="ARBA" id="ARBA00004651"/>
    </source>
</evidence>
<dbReference type="Proteomes" id="UP000315167">
    <property type="component" value="Unassembled WGS sequence"/>
</dbReference>
<dbReference type="PANTHER" id="PTHR43266:SF2">
    <property type="entry name" value="MAJOR FACILITATOR SUPERFAMILY (MFS) PROFILE DOMAIN-CONTAINING PROTEIN"/>
    <property type="match status" value="1"/>
</dbReference>
<keyword evidence="4 7" id="KW-0812">Transmembrane</keyword>
<dbReference type="CDD" id="cd06173">
    <property type="entry name" value="MFS_MefA_like"/>
    <property type="match status" value="1"/>
</dbReference>
<evidence type="ECO:0000313" key="10">
    <source>
        <dbReference type="Proteomes" id="UP000315167"/>
    </source>
</evidence>
<accession>A0A562LEP0</accession>
<dbReference type="InterPro" id="IPR011701">
    <property type="entry name" value="MFS"/>
</dbReference>
<evidence type="ECO:0000256" key="4">
    <source>
        <dbReference type="ARBA" id="ARBA00022692"/>
    </source>
</evidence>
<dbReference type="CDD" id="cd07989">
    <property type="entry name" value="LPLAT_AGPAT-like"/>
    <property type="match status" value="1"/>
</dbReference>
<dbReference type="Pfam" id="PF07690">
    <property type="entry name" value="MFS_1"/>
    <property type="match status" value="1"/>
</dbReference>
<comment type="subcellular location">
    <subcellularLocation>
        <location evidence="1">Cell membrane</location>
        <topology evidence="1">Multi-pass membrane protein</topology>
    </subcellularLocation>
</comment>
<evidence type="ECO:0000313" key="9">
    <source>
        <dbReference type="EMBL" id="TWI06074.1"/>
    </source>
</evidence>
<gene>
    <name evidence="9" type="ORF">IP90_00337</name>
</gene>
<feature type="transmembrane region" description="Helical" evidence="7">
    <location>
        <begin position="236"/>
        <end position="258"/>
    </location>
</feature>
<evidence type="ECO:0000256" key="3">
    <source>
        <dbReference type="ARBA" id="ARBA00022475"/>
    </source>
</evidence>
<protein>
    <submittedName>
        <fullName evidence="9">1-acyl-sn-glycerol-3-phosphate acyltransferase</fullName>
    </submittedName>
</protein>
<keyword evidence="3" id="KW-1003">Cell membrane</keyword>
<evidence type="ECO:0000256" key="5">
    <source>
        <dbReference type="ARBA" id="ARBA00022989"/>
    </source>
</evidence>
<dbReference type="SMART" id="SM00563">
    <property type="entry name" value="PlsC"/>
    <property type="match status" value="1"/>
</dbReference>
<keyword evidence="9" id="KW-0012">Acyltransferase</keyword>
<feature type="transmembrane region" description="Helical" evidence="7">
    <location>
        <begin position="385"/>
        <end position="403"/>
    </location>
</feature>
<dbReference type="Gene3D" id="1.20.1250.20">
    <property type="entry name" value="MFS general substrate transporter like domains"/>
    <property type="match status" value="1"/>
</dbReference>
<dbReference type="GO" id="GO:0016746">
    <property type="term" value="F:acyltransferase activity"/>
    <property type="evidence" value="ECO:0007669"/>
    <property type="project" value="UniProtKB-KW"/>
</dbReference>
<feature type="transmembrane region" description="Helical" evidence="7">
    <location>
        <begin position="409"/>
        <end position="432"/>
    </location>
</feature>
<evidence type="ECO:0000256" key="2">
    <source>
        <dbReference type="ARBA" id="ARBA00022448"/>
    </source>
</evidence>
<keyword evidence="10" id="KW-1185">Reference proteome</keyword>
<proteinExistence type="predicted"/>
<organism evidence="9 10">
    <name type="scientific">Luteimonas cucumeris</name>
    <dbReference type="NCBI Taxonomy" id="985012"/>
    <lineage>
        <taxon>Bacteria</taxon>
        <taxon>Pseudomonadati</taxon>
        <taxon>Pseudomonadota</taxon>
        <taxon>Gammaproteobacteria</taxon>
        <taxon>Lysobacterales</taxon>
        <taxon>Lysobacteraceae</taxon>
        <taxon>Luteimonas</taxon>
    </lineage>
</organism>
<feature type="domain" description="Phospholipid/glycerol acyltransferase" evidence="8">
    <location>
        <begin position="462"/>
        <end position="578"/>
    </location>
</feature>
<keyword evidence="2" id="KW-0813">Transport</keyword>
<feature type="transmembrane region" description="Helical" evidence="7">
    <location>
        <begin position="300"/>
        <end position="318"/>
    </location>
</feature>
<evidence type="ECO:0000259" key="8">
    <source>
        <dbReference type="SMART" id="SM00563"/>
    </source>
</evidence>
<keyword evidence="9" id="KW-0808">Transferase</keyword>
<feature type="transmembrane region" description="Helical" evidence="7">
    <location>
        <begin position="270"/>
        <end position="288"/>
    </location>
</feature>
<evidence type="ECO:0000256" key="7">
    <source>
        <dbReference type="SAM" id="Phobius"/>
    </source>
</evidence>
<dbReference type="GO" id="GO:0005886">
    <property type="term" value="C:plasma membrane"/>
    <property type="evidence" value="ECO:0007669"/>
    <property type="project" value="UniProtKB-SubCell"/>
</dbReference>
<reference evidence="9 10" key="1">
    <citation type="journal article" date="2015" name="Stand. Genomic Sci.">
        <title>Genomic Encyclopedia of Bacterial and Archaeal Type Strains, Phase III: the genomes of soil and plant-associated and newly described type strains.</title>
        <authorList>
            <person name="Whitman W.B."/>
            <person name="Woyke T."/>
            <person name="Klenk H.P."/>
            <person name="Zhou Y."/>
            <person name="Lilburn T.G."/>
            <person name="Beck B.J."/>
            <person name="De Vos P."/>
            <person name="Vandamme P."/>
            <person name="Eisen J.A."/>
            <person name="Garrity G."/>
            <person name="Hugenholtz P."/>
            <person name="Kyrpides N.C."/>
        </authorList>
    </citation>
    <scope>NUCLEOTIDE SEQUENCE [LARGE SCALE GENOMIC DNA]</scope>
    <source>
        <strain evidence="9 10">CGMCC 1.10821</strain>
    </source>
</reference>
<feature type="transmembrane region" description="Helical" evidence="7">
    <location>
        <begin position="56"/>
        <end position="76"/>
    </location>
</feature>
<sequence>MTPDSDRHSQFELLRQRRFLPFFAVQSLGAFNDNVYRQAIIGLLFYLGVTPEERTLYTNLAPALFILPYFLFSALAGQIAEKLEKSKLIRITTAMEIAIMSLAAAGFLMQNMTVLLVALFCTGLQSTLFGPVKYSILPSVLKPEELTGGNGLVEMGTSISILIGMIFGGLIFQIAGSHGPVTAATAVVALAILGNVVSRMIPRAEAGAPGLKINWNPLPESLAIWRLTRKQLAVRNAILGVSWFWFIGTMLTAQLPTYAEINLGGESRHYIFALALFSIGTGVGSLLCEKLSARTVEIGLVPLGAFGISAFMLDLYFARSGAAPMHVSTIAAFLQLPGSTRIVIDLLGIGAFTGFFVVPLFALIQSRTPKGELARVIAGMNIQNAVFIVVAAVVGIAVQRFLGWTIPQVFLALAIANTLVAIYIFTIVPEFLMRFLSWVLVRTLYRLRVRGIEQHVPDDGAALIVCNHVSYMDALILAASIPRPVRFVMYYKIFNIPVMRFIFRTAKAIPIAGARENPELMQRAFDAIDQALAEGEIVCIFPEGKLTKDGEIAAFKSGVERILEKRPVPVVPMALRGMWASMWSHRDNRMGRMRVPRRLRAHVEVVADAPVDGRGATAEGLEARVRELRGDAA</sequence>
<dbReference type="Pfam" id="PF01553">
    <property type="entry name" value="Acyltransferase"/>
    <property type="match status" value="1"/>
</dbReference>
<dbReference type="SUPFAM" id="SSF103473">
    <property type="entry name" value="MFS general substrate transporter"/>
    <property type="match status" value="1"/>
</dbReference>
<dbReference type="InterPro" id="IPR036259">
    <property type="entry name" value="MFS_trans_sf"/>
</dbReference>
<dbReference type="PANTHER" id="PTHR43266">
    <property type="entry name" value="MACROLIDE-EFFLUX PROTEIN"/>
    <property type="match status" value="1"/>
</dbReference>
<feature type="transmembrane region" description="Helical" evidence="7">
    <location>
        <begin position="181"/>
        <end position="198"/>
    </location>
</feature>